<evidence type="ECO:0000256" key="1">
    <source>
        <dbReference type="SAM" id="MobiDB-lite"/>
    </source>
</evidence>
<protein>
    <recommendedName>
        <fullName evidence="6">Myb-like domain-containing protein</fullName>
    </recommendedName>
</protein>
<dbReference type="InterPro" id="IPR009057">
    <property type="entry name" value="Homeodomain-like_sf"/>
</dbReference>
<keyword evidence="5" id="KW-1185">Reference proteome</keyword>
<evidence type="ECO:0000313" key="5">
    <source>
        <dbReference type="Proteomes" id="UP001175353"/>
    </source>
</evidence>
<evidence type="ECO:0000313" key="4">
    <source>
        <dbReference type="EMBL" id="KAK0961404.1"/>
    </source>
</evidence>
<dbReference type="PROSITE" id="PS50090">
    <property type="entry name" value="MYB_LIKE"/>
    <property type="match status" value="1"/>
</dbReference>
<dbReference type="Pfam" id="PF00249">
    <property type="entry name" value="Myb_DNA-binding"/>
    <property type="match status" value="1"/>
</dbReference>
<gene>
    <name evidence="4" type="ORF">LTR91_019913</name>
</gene>
<dbReference type="InterPro" id="IPR017930">
    <property type="entry name" value="Myb_dom"/>
</dbReference>
<feature type="compositionally biased region" description="Low complexity" evidence="1">
    <location>
        <begin position="16"/>
        <end position="30"/>
    </location>
</feature>
<dbReference type="Gene3D" id="1.10.10.60">
    <property type="entry name" value="Homeodomain-like"/>
    <property type="match status" value="1"/>
</dbReference>
<dbReference type="InterPro" id="IPR001005">
    <property type="entry name" value="SANT/Myb"/>
</dbReference>
<dbReference type="CDD" id="cd00167">
    <property type="entry name" value="SANT"/>
    <property type="match status" value="1"/>
</dbReference>
<feature type="compositionally biased region" description="Polar residues" evidence="1">
    <location>
        <begin position="1"/>
        <end position="15"/>
    </location>
</feature>
<dbReference type="AlphaFoldDB" id="A0AAN6HAL4"/>
<feature type="domain" description="Myb-like" evidence="2">
    <location>
        <begin position="162"/>
        <end position="211"/>
    </location>
</feature>
<dbReference type="EMBL" id="JAUJLE010000312">
    <property type="protein sequence ID" value="KAK0961404.1"/>
    <property type="molecule type" value="Genomic_DNA"/>
</dbReference>
<comment type="caution">
    <text evidence="4">The sequence shown here is derived from an EMBL/GenBank/DDBJ whole genome shotgun (WGS) entry which is preliminary data.</text>
</comment>
<name>A0AAN6HAL4_9PEZI</name>
<sequence>MSGNIPNTNRNPQLKPTSVPSPSAYSASPSQLTLSSDATPTFHNPYQTQYTYAPTPQHPVQTGFGYPQPTQYSSHPLQTQHQALSQQQQAQAQQTLSPTTTRKRRASELGGGGEPSLSGSSSSTFTNAPPGLVTNTTFAPHDLGDPSAAGPSQAQLPSPVAKKGRTNTPWTPAEEQRLKTLRDAGSSWSDIAKTFPQRTEGSVKKHWYKDMHYAEFAEDEVSSFSTTLLQAIKDYESNKWKVIGQKVGKPAKACEQFAKEQVGCVVAGNTSVFMALLIEASAYWACLPDFDFMRYPSTSLFQHGTYSTAYGASLETAFEEHDEGSGRQWS</sequence>
<proteinExistence type="predicted"/>
<evidence type="ECO:0000259" key="3">
    <source>
        <dbReference type="PROSITE" id="PS51294"/>
    </source>
</evidence>
<feature type="region of interest" description="Disordered" evidence="1">
    <location>
        <begin position="1"/>
        <end position="175"/>
    </location>
</feature>
<dbReference type="PROSITE" id="PS51294">
    <property type="entry name" value="HTH_MYB"/>
    <property type="match status" value="1"/>
</dbReference>
<dbReference type="Proteomes" id="UP001175353">
    <property type="component" value="Unassembled WGS sequence"/>
</dbReference>
<feature type="compositionally biased region" description="Low complexity" evidence="1">
    <location>
        <begin position="76"/>
        <end position="100"/>
    </location>
</feature>
<evidence type="ECO:0008006" key="6">
    <source>
        <dbReference type="Google" id="ProtNLM"/>
    </source>
</evidence>
<evidence type="ECO:0000259" key="2">
    <source>
        <dbReference type="PROSITE" id="PS50090"/>
    </source>
</evidence>
<dbReference type="SUPFAM" id="SSF46689">
    <property type="entry name" value="Homeodomain-like"/>
    <property type="match status" value="1"/>
</dbReference>
<feature type="domain" description="HTH myb-type" evidence="3">
    <location>
        <begin position="162"/>
        <end position="215"/>
    </location>
</feature>
<accession>A0AAN6HAL4</accession>
<reference evidence="4" key="1">
    <citation type="submission" date="2023-06" db="EMBL/GenBank/DDBJ databases">
        <title>Black Yeasts Isolated from many extreme environments.</title>
        <authorList>
            <person name="Coleine C."/>
            <person name="Stajich J.E."/>
            <person name="Selbmann L."/>
        </authorList>
    </citation>
    <scope>NUCLEOTIDE SEQUENCE</scope>
    <source>
        <strain evidence="4">CCFEE 5200</strain>
    </source>
</reference>
<feature type="compositionally biased region" description="Polar residues" evidence="1">
    <location>
        <begin position="31"/>
        <end position="60"/>
    </location>
</feature>
<organism evidence="4 5">
    <name type="scientific">Friedmanniomyces endolithicus</name>
    <dbReference type="NCBI Taxonomy" id="329885"/>
    <lineage>
        <taxon>Eukaryota</taxon>
        <taxon>Fungi</taxon>
        <taxon>Dikarya</taxon>
        <taxon>Ascomycota</taxon>
        <taxon>Pezizomycotina</taxon>
        <taxon>Dothideomycetes</taxon>
        <taxon>Dothideomycetidae</taxon>
        <taxon>Mycosphaerellales</taxon>
        <taxon>Teratosphaeriaceae</taxon>
        <taxon>Friedmanniomyces</taxon>
    </lineage>
</organism>